<organism evidence="2 3">
    <name type="scientific">Streptococcus agalactiae MRI Z1-216</name>
    <dbReference type="NCBI Taxonomy" id="1154879"/>
    <lineage>
        <taxon>Bacteria</taxon>
        <taxon>Bacillati</taxon>
        <taxon>Bacillota</taxon>
        <taxon>Bacilli</taxon>
        <taxon>Lactobacillales</taxon>
        <taxon>Streptococcaceae</taxon>
        <taxon>Streptococcus</taxon>
    </lineage>
</organism>
<dbReference type="AlphaFoldDB" id="A0AAD2WVF4"/>
<evidence type="ECO:0000313" key="3">
    <source>
        <dbReference type="Proteomes" id="UP000015176"/>
    </source>
</evidence>
<dbReference type="EMBL" id="ALSF01000074">
    <property type="protein sequence ID" value="EPU38947.1"/>
    <property type="molecule type" value="Genomic_DNA"/>
</dbReference>
<evidence type="ECO:0000313" key="2">
    <source>
        <dbReference type="EMBL" id="EPU38947.1"/>
    </source>
</evidence>
<proteinExistence type="predicted"/>
<comment type="caution">
    <text evidence="2">The sequence shown here is derived from an EMBL/GenBank/DDBJ whole genome shotgun (WGS) entry which is preliminary data.</text>
</comment>
<dbReference type="Proteomes" id="UP000015176">
    <property type="component" value="Unassembled WGS sequence"/>
</dbReference>
<evidence type="ECO:0000256" key="1">
    <source>
        <dbReference type="SAM" id="Phobius"/>
    </source>
</evidence>
<reference evidence="2 3" key="1">
    <citation type="submission" date="2012-07" db="EMBL/GenBank/DDBJ databases">
        <authorList>
            <person name="Moroni P."/>
            <person name="Richards V.P."/>
            <person name="Durkin S.A.S."/>
            <person name="Kim M."/>
            <person name="Pavinski Bitar P.D."/>
            <person name="Stanhope M.J."/>
            <person name="Town C.D."/>
            <person name="Zadoks R.N."/>
            <person name="Venter J.C."/>
        </authorList>
    </citation>
    <scope>NUCLEOTIDE SEQUENCE [LARGE SCALE GENOMIC DNA]</scope>
    <source>
        <strain evidence="2 3">MRI Z1-216</strain>
    </source>
</reference>
<keyword evidence="1" id="KW-0472">Membrane</keyword>
<gene>
    <name evidence="2" type="ORF">SAG0164_03560</name>
</gene>
<accession>A0AAD2WVF4</accession>
<name>A0AAD2WVF4_STRAG</name>
<keyword evidence="1" id="KW-1133">Transmembrane helix</keyword>
<protein>
    <submittedName>
        <fullName evidence="2">Uncharacterized protein</fullName>
    </submittedName>
</protein>
<sequence>MVHNILYFYILICLAIIVFNIHYILRQRLDKLSWLRIRKKDINIK</sequence>
<keyword evidence="1" id="KW-0812">Transmembrane</keyword>
<feature type="transmembrane region" description="Helical" evidence="1">
    <location>
        <begin position="6"/>
        <end position="25"/>
    </location>
</feature>